<comment type="caution">
    <text evidence="3">The sequence shown here is derived from an EMBL/GenBank/DDBJ whole genome shotgun (WGS) entry which is preliminary data.</text>
</comment>
<keyword evidence="1" id="KW-0479">Metal-binding</keyword>
<protein>
    <recommendedName>
        <fullName evidence="2">SWIM-type domain-containing protein</fullName>
    </recommendedName>
</protein>
<reference evidence="4" key="1">
    <citation type="journal article" date="2019" name="Int. J. Syst. Evol. Microbiol.">
        <title>The Global Catalogue of Microorganisms (GCM) 10K type strain sequencing project: providing services to taxonomists for standard genome sequencing and annotation.</title>
        <authorList>
            <consortium name="The Broad Institute Genomics Platform"/>
            <consortium name="The Broad Institute Genome Sequencing Center for Infectious Disease"/>
            <person name="Wu L."/>
            <person name="Ma J."/>
        </authorList>
    </citation>
    <scope>NUCLEOTIDE SEQUENCE [LARGE SCALE GENOMIC DNA]</scope>
    <source>
        <strain evidence="4">JCM 3106</strain>
    </source>
</reference>
<dbReference type="InterPro" id="IPR007527">
    <property type="entry name" value="Znf_SWIM"/>
</dbReference>
<name>A0ABP6L4C9_9ACTN</name>
<accession>A0ABP6L4C9</accession>
<dbReference type="NCBIfam" id="TIGR01764">
    <property type="entry name" value="excise"/>
    <property type="match status" value="1"/>
</dbReference>
<dbReference type="Proteomes" id="UP001499930">
    <property type="component" value="Unassembled WGS sequence"/>
</dbReference>
<dbReference type="Pfam" id="PF12728">
    <property type="entry name" value="HTH_17"/>
    <property type="match status" value="1"/>
</dbReference>
<dbReference type="InterPro" id="IPR041657">
    <property type="entry name" value="HTH_17"/>
</dbReference>
<dbReference type="PROSITE" id="PS50966">
    <property type="entry name" value="ZF_SWIM"/>
    <property type="match status" value="1"/>
</dbReference>
<sequence>MNSQITLTTKEAASALNISLRTAQRWAATGKLAAVKEGGRWAITLTADLGDYKPGQLEKARELIGEGALLPTKRRGIFTSISSDGSTTYLVHHCACTCPAGLRGKHTCYHRAAVAIVTAATTQCAA</sequence>
<keyword evidence="1" id="KW-0863">Zinc-finger</keyword>
<dbReference type="RefSeq" id="WP_344902101.1">
    <property type="nucleotide sequence ID" value="NZ_BAAAWD010000016.1"/>
</dbReference>
<dbReference type="SUPFAM" id="SSF46955">
    <property type="entry name" value="Putative DNA-binding domain"/>
    <property type="match status" value="1"/>
</dbReference>
<evidence type="ECO:0000259" key="2">
    <source>
        <dbReference type="PROSITE" id="PS50966"/>
    </source>
</evidence>
<evidence type="ECO:0000313" key="3">
    <source>
        <dbReference type="EMBL" id="GAA3027547.1"/>
    </source>
</evidence>
<organism evidence="3 4">
    <name type="scientific">Streptosporangium longisporum</name>
    <dbReference type="NCBI Taxonomy" id="46187"/>
    <lineage>
        <taxon>Bacteria</taxon>
        <taxon>Bacillati</taxon>
        <taxon>Actinomycetota</taxon>
        <taxon>Actinomycetes</taxon>
        <taxon>Streptosporangiales</taxon>
        <taxon>Streptosporangiaceae</taxon>
        <taxon>Streptosporangium</taxon>
    </lineage>
</organism>
<dbReference type="InterPro" id="IPR009061">
    <property type="entry name" value="DNA-bd_dom_put_sf"/>
</dbReference>
<evidence type="ECO:0000313" key="4">
    <source>
        <dbReference type="Proteomes" id="UP001499930"/>
    </source>
</evidence>
<proteinExistence type="predicted"/>
<dbReference type="InterPro" id="IPR010093">
    <property type="entry name" value="SinI_DNA-bd"/>
</dbReference>
<dbReference type="EMBL" id="BAAAWD010000016">
    <property type="protein sequence ID" value="GAA3027547.1"/>
    <property type="molecule type" value="Genomic_DNA"/>
</dbReference>
<feature type="domain" description="SWIM-type" evidence="2">
    <location>
        <begin position="77"/>
        <end position="119"/>
    </location>
</feature>
<keyword evidence="1" id="KW-0862">Zinc</keyword>
<evidence type="ECO:0000256" key="1">
    <source>
        <dbReference type="PROSITE-ProRule" id="PRU00325"/>
    </source>
</evidence>
<keyword evidence="4" id="KW-1185">Reference proteome</keyword>
<gene>
    <name evidence="3" type="ORF">GCM10017559_62280</name>
</gene>